<proteinExistence type="predicted"/>
<dbReference type="AlphaFoldDB" id="A0A699ZJF4"/>
<name>A0A699ZJF4_HAELA</name>
<feature type="non-terminal residue" evidence="1">
    <location>
        <position position="70"/>
    </location>
</feature>
<comment type="caution">
    <text evidence="1">The sequence shown here is derived from an EMBL/GenBank/DDBJ whole genome shotgun (WGS) entry which is preliminary data.</text>
</comment>
<dbReference type="Proteomes" id="UP000485058">
    <property type="component" value="Unassembled WGS sequence"/>
</dbReference>
<evidence type="ECO:0000313" key="2">
    <source>
        <dbReference type="Proteomes" id="UP000485058"/>
    </source>
</evidence>
<evidence type="ECO:0000313" key="1">
    <source>
        <dbReference type="EMBL" id="GFH22753.1"/>
    </source>
</evidence>
<dbReference type="EMBL" id="BLLF01002116">
    <property type="protein sequence ID" value="GFH22753.1"/>
    <property type="molecule type" value="Genomic_DNA"/>
</dbReference>
<accession>A0A699ZJF4</accession>
<sequence>MFWWPRMRSESNVKQARHFMELAQRRQATRDARKWSTTLECLSTKNLRMKPGKAKKLLPRFIGPFKVLEH</sequence>
<organism evidence="1 2">
    <name type="scientific">Haematococcus lacustris</name>
    <name type="common">Green alga</name>
    <name type="synonym">Haematococcus pluvialis</name>
    <dbReference type="NCBI Taxonomy" id="44745"/>
    <lineage>
        <taxon>Eukaryota</taxon>
        <taxon>Viridiplantae</taxon>
        <taxon>Chlorophyta</taxon>
        <taxon>core chlorophytes</taxon>
        <taxon>Chlorophyceae</taxon>
        <taxon>CS clade</taxon>
        <taxon>Chlamydomonadales</taxon>
        <taxon>Haematococcaceae</taxon>
        <taxon>Haematococcus</taxon>
    </lineage>
</organism>
<keyword evidence="2" id="KW-1185">Reference proteome</keyword>
<reference evidence="1 2" key="1">
    <citation type="submission" date="2020-02" db="EMBL/GenBank/DDBJ databases">
        <title>Draft genome sequence of Haematococcus lacustris strain NIES-144.</title>
        <authorList>
            <person name="Morimoto D."/>
            <person name="Nakagawa S."/>
            <person name="Yoshida T."/>
            <person name="Sawayama S."/>
        </authorList>
    </citation>
    <scope>NUCLEOTIDE SEQUENCE [LARGE SCALE GENOMIC DNA]</scope>
    <source>
        <strain evidence="1 2">NIES-144</strain>
    </source>
</reference>
<protein>
    <submittedName>
        <fullName evidence="1">Uncharacterized protein</fullName>
    </submittedName>
</protein>
<gene>
    <name evidence="1" type="ORF">HaLaN_20265</name>
</gene>